<evidence type="ECO:0000256" key="4">
    <source>
        <dbReference type="ARBA" id="ARBA00022989"/>
    </source>
</evidence>
<keyword evidence="5 7" id="KW-0472">Membrane</keyword>
<feature type="transmembrane region" description="Helical" evidence="7">
    <location>
        <begin position="337"/>
        <end position="361"/>
    </location>
</feature>
<feature type="transmembrane region" description="Helical" evidence="7">
    <location>
        <begin position="226"/>
        <end position="243"/>
    </location>
</feature>
<feature type="compositionally biased region" description="Polar residues" evidence="6">
    <location>
        <begin position="544"/>
        <end position="556"/>
    </location>
</feature>
<feature type="transmembrane region" description="Helical" evidence="7">
    <location>
        <begin position="9"/>
        <end position="30"/>
    </location>
</feature>
<evidence type="ECO:0000256" key="3">
    <source>
        <dbReference type="ARBA" id="ARBA00022960"/>
    </source>
</evidence>
<comment type="subcellular location">
    <subcellularLocation>
        <location evidence="1">Membrane</location>
        <topology evidence="1">Multi-pass membrane protein</topology>
    </subcellularLocation>
</comment>
<evidence type="ECO:0000256" key="5">
    <source>
        <dbReference type="ARBA" id="ARBA00023136"/>
    </source>
</evidence>
<keyword evidence="4 7" id="KW-1133">Transmembrane helix</keyword>
<evidence type="ECO:0000256" key="2">
    <source>
        <dbReference type="ARBA" id="ARBA00022692"/>
    </source>
</evidence>
<dbReference type="GO" id="GO:0051301">
    <property type="term" value="P:cell division"/>
    <property type="evidence" value="ECO:0007669"/>
    <property type="project" value="UniProtKB-KW"/>
</dbReference>
<organism evidence="8 9">
    <name type="scientific">Galliscardovia ingluviei</name>
    <dbReference type="NCBI Taxonomy" id="1769422"/>
    <lineage>
        <taxon>Bacteria</taxon>
        <taxon>Bacillati</taxon>
        <taxon>Actinomycetota</taxon>
        <taxon>Actinomycetes</taxon>
        <taxon>Bifidobacteriales</taxon>
        <taxon>Bifidobacteriaceae</taxon>
        <taxon>Galliscardovia</taxon>
    </lineage>
</organism>
<keyword evidence="2 7" id="KW-0812">Transmembrane</keyword>
<keyword evidence="8" id="KW-0132">Cell division</keyword>
<comment type="caution">
    <text evidence="8">The sequence shown here is derived from an EMBL/GenBank/DDBJ whole genome shotgun (WGS) entry which is preliminary data.</text>
</comment>
<name>A0A8J3F0I2_9BIFI</name>
<gene>
    <name evidence="8" type="primary">rodA</name>
    <name evidence="8" type="ORF">GCM10007377_16480</name>
</gene>
<feature type="transmembrane region" description="Helical" evidence="7">
    <location>
        <begin position="370"/>
        <end position="394"/>
    </location>
</feature>
<feature type="transmembrane region" description="Helical" evidence="7">
    <location>
        <begin position="125"/>
        <end position="142"/>
    </location>
</feature>
<dbReference type="RefSeq" id="WP_188355806.1">
    <property type="nucleotide sequence ID" value="NZ_BMDH01000007.1"/>
</dbReference>
<proteinExistence type="predicted"/>
<dbReference type="GO" id="GO:0005886">
    <property type="term" value="C:plasma membrane"/>
    <property type="evidence" value="ECO:0007669"/>
    <property type="project" value="TreeGrafter"/>
</dbReference>
<feature type="region of interest" description="Disordered" evidence="6">
    <location>
        <begin position="502"/>
        <end position="562"/>
    </location>
</feature>
<reference evidence="8" key="2">
    <citation type="submission" date="2020-09" db="EMBL/GenBank/DDBJ databases">
        <authorList>
            <person name="Sun Q."/>
            <person name="Sedlacek I."/>
        </authorList>
    </citation>
    <scope>NUCLEOTIDE SEQUENCE</scope>
    <source>
        <strain evidence="8">CCM 8606</strain>
    </source>
</reference>
<keyword evidence="8" id="KW-0131">Cell cycle</keyword>
<feature type="transmembrane region" description="Helical" evidence="7">
    <location>
        <begin position="36"/>
        <end position="55"/>
    </location>
</feature>
<feature type="transmembrane region" description="Helical" evidence="7">
    <location>
        <begin position="250"/>
        <end position="271"/>
    </location>
</feature>
<feature type="compositionally biased region" description="Low complexity" evidence="6">
    <location>
        <begin position="520"/>
        <end position="543"/>
    </location>
</feature>
<dbReference type="GO" id="GO:0032153">
    <property type="term" value="C:cell division site"/>
    <property type="evidence" value="ECO:0007669"/>
    <property type="project" value="TreeGrafter"/>
</dbReference>
<evidence type="ECO:0000313" key="8">
    <source>
        <dbReference type="EMBL" id="GGI15556.1"/>
    </source>
</evidence>
<dbReference type="PANTHER" id="PTHR30474:SF3">
    <property type="entry name" value="PEPTIDOGLYCAN GLYCOSYLTRANSFERASE RODA"/>
    <property type="match status" value="1"/>
</dbReference>
<keyword evidence="9" id="KW-1185">Reference proteome</keyword>
<feature type="transmembrane region" description="Helical" evidence="7">
    <location>
        <begin position="162"/>
        <end position="182"/>
    </location>
</feature>
<dbReference type="Pfam" id="PF01098">
    <property type="entry name" value="FTSW_RODA_SPOVE"/>
    <property type="match status" value="1"/>
</dbReference>
<keyword evidence="3" id="KW-0133">Cell shape</keyword>
<dbReference type="Proteomes" id="UP000619536">
    <property type="component" value="Unassembled WGS sequence"/>
</dbReference>
<dbReference type="PANTHER" id="PTHR30474">
    <property type="entry name" value="CELL CYCLE PROTEIN"/>
    <property type="match status" value="1"/>
</dbReference>
<accession>A0A8J3F0I2</accession>
<feature type="transmembrane region" description="Helical" evidence="7">
    <location>
        <begin position="203"/>
        <end position="220"/>
    </location>
</feature>
<protein>
    <submittedName>
        <fullName evidence="8">Cell division protein FtsW</fullName>
    </submittedName>
</protein>
<feature type="transmembrane region" description="Helical" evidence="7">
    <location>
        <begin position="67"/>
        <end position="85"/>
    </location>
</feature>
<feature type="compositionally biased region" description="Polar residues" evidence="6">
    <location>
        <begin position="502"/>
        <end position="515"/>
    </location>
</feature>
<reference evidence="8" key="1">
    <citation type="journal article" date="2014" name="Int. J. Syst. Evol. Microbiol.">
        <title>Complete genome sequence of Corynebacterium casei LMG S-19264T (=DSM 44701T), isolated from a smear-ripened cheese.</title>
        <authorList>
            <consortium name="US DOE Joint Genome Institute (JGI-PGF)"/>
            <person name="Walter F."/>
            <person name="Albersmeier A."/>
            <person name="Kalinowski J."/>
            <person name="Ruckert C."/>
        </authorList>
    </citation>
    <scope>NUCLEOTIDE SEQUENCE</scope>
    <source>
        <strain evidence="8">CCM 8606</strain>
    </source>
</reference>
<dbReference type="EMBL" id="BMDH01000007">
    <property type="protein sequence ID" value="GGI15556.1"/>
    <property type="molecule type" value="Genomic_DNA"/>
</dbReference>
<dbReference type="AlphaFoldDB" id="A0A8J3F0I2"/>
<feature type="transmembrane region" description="Helical" evidence="7">
    <location>
        <begin position="400"/>
        <end position="424"/>
    </location>
</feature>
<dbReference type="InterPro" id="IPR001182">
    <property type="entry name" value="FtsW/RodA"/>
</dbReference>
<evidence type="ECO:0000256" key="7">
    <source>
        <dbReference type="SAM" id="Phobius"/>
    </source>
</evidence>
<evidence type="ECO:0000256" key="1">
    <source>
        <dbReference type="ARBA" id="ARBA00004141"/>
    </source>
</evidence>
<sequence>MIMQRLRQLLLLLFAAGIVFLGMFQMFMRLENAMPMRYVLLLSVAFALCVVFWSVLSHMQPFASQSILPCVVLLTGVGITMIARIDHQNGDTSFGTQQLVWACIALALCTVLVTVLRDYRMLRRFAYICMVIGLVLLLSPMVPGLGMEMYGARIWIHIGSHSLQPAEFAKLFLAIFFAAYLFDHRDQLAVGGKRIGSMHLPRLRDLGPILVVWAVCMGVLVIQHDLGTSLMFFAMFVSMLYVATGRKSWIALGGLFFVIGAIAASTIFAHVGNRVHAWLHAFDPQVYNAIGGSMQLVQGVFGLATGGLVGTGLGQGHPTVTPLSQSDYIYTSLGEELGLVGLFAILALYLVIITSGLLIALRNSDGFGKLLASGLVFTMAFQVFTVVGGITLVIPLTGLTLPYIASGGSSLIANYMLMALLLVVSNTANKPDADVQSDTFQYAAMLALREKEKEKAQKAALQAKHSRKARSLAITVPAEQLSQATTQTTIQTSDTHRNIASTDTAEMTEFPSTATMPILQDAAAQPQPDQSQTDQSQATETQTIQPQAGQVQSAQEQAGDEQ</sequence>
<dbReference type="GO" id="GO:0015648">
    <property type="term" value="F:lipid-linked peptidoglycan transporter activity"/>
    <property type="evidence" value="ECO:0007669"/>
    <property type="project" value="TreeGrafter"/>
</dbReference>
<evidence type="ECO:0000313" key="9">
    <source>
        <dbReference type="Proteomes" id="UP000619536"/>
    </source>
</evidence>
<feature type="transmembrane region" description="Helical" evidence="7">
    <location>
        <begin position="97"/>
        <end position="116"/>
    </location>
</feature>
<evidence type="ECO:0000256" key="6">
    <source>
        <dbReference type="SAM" id="MobiDB-lite"/>
    </source>
</evidence>
<dbReference type="GO" id="GO:0008360">
    <property type="term" value="P:regulation of cell shape"/>
    <property type="evidence" value="ECO:0007669"/>
    <property type="project" value="UniProtKB-KW"/>
</dbReference>